<proteinExistence type="predicted"/>
<name>A0A0V1HEK7_9BILA</name>
<gene>
    <name evidence="1" type="ORF">T11_3192</name>
</gene>
<sequence length="64" mass="7420">MPTNCEQKKENNQPKNRRAMLHVMVLVVDLKCAACREVLVEENERKYPSIWCVIHNLVNKKVAG</sequence>
<keyword evidence="2" id="KW-1185">Reference proteome</keyword>
<accession>A0A0V1HEK7</accession>
<protein>
    <submittedName>
        <fullName evidence="1">Uncharacterized protein</fullName>
    </submittedName>
</protein>
<organism evidence="1 2">
    <name type="scientific">Trichinella zimbabwensis</name>
    <dbReference type="NCBI Taxonomy" id="268475"/>
    <lineage>
        <taxon>Eukaryota</taxon>
        <taxon>Metazoa</taxon>
        <taxon>Ecdysozoa</taxon>
        <taxon>Nematoda</taxon>
        <taxon>Enoplea</taxon>
        <taxon>Dorylaimia</taxon>
        <taxon>Trichinellida</taxon>
        <taxon>Trichinellidae</taxon>
        <taxon>Trichinella</taxon>
    </lineage>
</organism>
<dbReference type="Proteomes" id="UP000055024">
    <property type="component" value="Unassembled WGS sequence"/>
</dbReference>
<reference evidence="1 2" key="1">
    <citation type="submission" date="2015-01" db="EMBL/GenBank/DDBJ databases">
        <title>Evolution of Trichinella species and genotypes.</title>
        <authorList>
            <person name="Korhonen P.K."/>
            <person name="Edoardo P."/>
            <person name="Giuseppe L.R."/>
            <person name="Gasser R.B."/>
        </authorList>
    </citation>
    <scope>NUCLEOTIDE SEQUENCE [LARGE SCALE GENOMIC DNA]</scope>
    <source>
        <strain evidence="1">ISS1029</strain>
    </source>
</reference>
<evidence type="ECO:0000313" key="1">
    <source>
        <dbReference type="EMBL" id="KRZ08516.1"/>
    </source>
</evidence>
<dbReference type="AlphaFoldDB" id="A0A0V1HEK7"/>
<dbReference type="EMBL" id="JYDP01000085">
    <property type="protein sequence ID" value="KRZ08516.1"/>
    <property type="molecule type" value="Genomic_DNA"/>
</dbReference>
<evidence type="ECO:0000313" key="2">
    <source>
        <dbReference type="Proteomes" id="UP000055024"/>
    </source>
</evidence>
<comment type="caution">
    <text evidence="1">The sequence shown here is derived from an EMBL/GenBank/DDBJ whole genome shotgun (WGS) entry which is preliminary data.</text>
</comment>